<gene>
    <name evidence="6" type="ORF">CLV80_102196</name>
</gene>
<evidence type="ECO:0000256" key="1">
    <source>
        <dbReference type="ARBA" id="ARBA00004141"/>
    </source>
</evidence>
<protein>
    <submittedName>
        <fullName evidence="6">Uncharacterized protein involved in cysteine biosynthesis</fullName>
    </submittedName>
</protein>
<name>A0A2T0W2V2_9RHOB</name>
<keyword evidence="2 5" id="KW-0812">Transmembrane</keyword>
<accession>A0A2T0W2V2</accession>
<organism evidence="6 7">
    <name type="scientific">Yoonia maritima</name>
    <dbReference type="NCBI Taxonomy" id="1435347"/>
    <lineage>
        <taxon>Bacteria</taxon>
        <taxon>Pseudomonadati</taxon>
        <taxon>Pseudomonadota</taxon>
        <taxon>Alphaproteobacteria</taxon>
        <taxon>Rhodobacterales</taxon>
        <taxon>Paracoccaceae</taxon>
        <taxon>Yoonia</taxon>
    </lineage>
</organism>
<dbReference type="Pfam" id="PF07264">
    <property type="entry name" value="EI24"/>
    <property type="match status" value="1"/>
</dbReference>
<reference evidence="6 7" key="1">
    <citation type="submission" date="2018-03" db="EMBL/GenBank/DDBJ databases">
        <title>Genomic Encyclopedia of Archaeal and Bacterial Type Strains, Phase II (KMG-II): from individual species to whole genera.</title>
        <authorList>
            <person name="Goeker M."/>
        </authorList>
    </citation>
    <scope>NUCLEOTIDE SEQUENCE [LARGE SCALE GENOMIC DNA]</scope>
    <source>
        <strain evidence="6 7">DSM 101533</strain>
    </source>
</reference>
<feature type="transmembrane region" description="Helical" evidence="5">
    <location>
        <begin position="128"/>
        <end position="155"/>
    </location>
</feature>
<dbReference type="EMBL" id="PVTP01000002">
    <property type="protein sequence ID" value="PRY79551.1"/>
    <property type="molecule type" value="Genomic_DNA"/>
</dbReference>
<feature type="transmembrane region" description="Helical" evidence="5">
    <location>
        <begin position="21"/>
        <end position="40"/>
    </location>
</feature>
<sequence length="237" mass="25717">MIFTSFIKAIAQLPDSRFQSVLWRGIGVTIGLLVACYWGLLGLIDWLASEPITLPVVGEITWFGDLLGWGSLLLMLLLSVFLMIPVASAITSLFLDEVADAVEAKHFPALPPTPAIGFFEGLRDTVGFLGILIGANIAAFMLYLILPFAAVFIFYGMNGYLLGREYFQLAAMRREGREGAKALAKQHQGTIWAAGCLMALPLSLPLVNLFIPILGAATFTHLYHAISLRSDRASPSG</sequence>
<feature type="transmembrane region" description="Helical" evidence="5">
    <location>
        <begin position="60"/>
        <end position="84"/>
    </location>
</feature>
<dbReference type="InterPro" id="IPR059112">
    <property type="entry name" value="CysZ/EI24"/>
</dbReference>
<evidence type="ECO:0000313" key="6">
    <source>
        <dbReference type="EMBL" id="PRY79551.1"/>
    </source>
</evidence>
<keyword evidence="4 5" id="KW-0472">Membrane</keyword>
<comment type="subcellular location">
    <subcellularLocation>
        <location evidence="1">Membrane</location>
        <topology evidence="1">Multi-pass membrane protein</topology>
    </subcellularLocation>
</comment>
<evidence type="ECO:0000256" key="5">
    <source>
        <dbReference type="SAM" id="Phobius"/>
    </source>
</evidence>
<proteinExistence type="predicted"/>
<comment type="caution">
    <text evidence="6">The sequence shown here is derived from an EMBL/GenBank/DDBJ whole genome shotgun (WGS) entry which is preliminary data.</text>
</comment>
<dbReference type="Proteomes" id="UP000238007">
    <property type="component" value="Unassembled WGS sequence"/>
</dbReference>
<evidence type="ECO:0000313" key="7">
    <source>
        <dbReference type="Proteomes" id="UP000238007"/>
    </source>
</evidence>
<keyword evidence="3 5" id="KW-1133">Transmembrane helix</keyword>
<evidence type="ECO:0000256" key="4">
    <source>
        <dbReference type="ARBA" id="ARBA00023136"/>
    </source>
</evidence>
<evidence type="ECO:0000256" key="2">
    <source>
        <dbReference type="ARBA" id="ARBA00022692"/>
    </source>
</evidence>
<keyword evidence="7" id="KW-1185">Reference proteome</keyword>
<dbReference type="OrthoDB" id="5421146at2"/>
<dbReference type="AlphaFoldDB" id="A0A2T0W2V2"/>
<evidence type="ECO:0000256" key="3">
    <source>
        <dbReference type="ARBA" id="ARBA00022989"/>
    </source>
</evidence>
<dbReference type="RefSeq" id="WP_106354828.1">
    <property type="nucleotide sequence ID" value="NZ_PVTP01000002.1"/>
</dbReference>